<name>A0A8H5LXN5_9AGAR</name>
<gene>
    <name evidence="2" type="ORF">D9758_000678</name>
</gene>
<evidence type="ECO:0000313" key="3">
    <source>
        <dbReference type="Proteomes" id="UP000559256"/>
    </source>
</evidence>
<evidence type="ECO:0000313" key="2">
    <source>
        <dbReference type="EMBL" id="KAF5373850.1"/>
    </source>
</evidence>
<feature type="compositionally biased region" description="Low complexity" evidence="1">
    <location>
        <begin position="329"/>
        <end position="361"/>
    </location>
</feature>
<dbReference type="EMBL" id="JAACJM010000003">
    <property type="protein sequence ID" value="KAF5373850.1"/>
    <property type="molecule type" value="Genomic_DNA"/>
</dbReference>
<keyword evidence="3" id="KW-1185">Reference proteome</keyword>
<comment type="caution">
    <text evidence="2">The sequence shown here is derived from an EMBL/GenBank/DDBJ whole genome shotgun (WGS) entry which is preliminary data.</text>
</comment>
<dbReference type="AlphaFoldDB" id="A0A8H5LXN5"/>
<protein>
    <submittedName>
        <fullName evidence="2">Uncharacterized protein</fullName>
    </submittedName>
</protein>
<feature type="compositionally biased region" description="Polar residues" evidence="1">
    <location>
        <begin position="374"/>
        <end position="393"/>
    </location>
</feature>
<feature type="region of interest" description="Disordered" evidence="1">
    <location>
        <begin position="316"/>
        <end position="414"/>
    </location>
</feature>
<organism evidence="2 3">
    <name type="scientific">Tetrapyrgos nigripes</name>
    <dbReference type="NCBI Taxonomy" id="182062"/>
    <lineage>
        <taxon>Eukaryota</taxon>
        <taxon>Fungi</taxon>
        <taxon>Dikarya</taxon>
        <taxon>Basidiomycota</taxon>
        <taxon>Agaricomycotina</taxon>
        <taxon>Agaricomycetes</taxon>
        <taxon>Agaricomycetidae</taxon>
        <taxon>Agaricales</taxon>
        <taxon>Marasmiineae</taxon>
        <taxon>Marasmiaceae</taxon>
        <taxon>Tetrapyrgos</taxon>
    </lineage>
</organism>
<feature type="region of interest" description="Disordered" evidence="1">
    <location>
        <begin position="430"/>
        <end position="449"/>
    </location>
</feature>
<dbReference type="OrthoDB" id="3237202at2759"/>
<proteinExistence type="predicted"/>
<reference evidence="2 3" key="1">
    <citation type="journal article" date="2020" name="ISME J.">
        <title>Uncovering the hidden diversity of litter-decomposition mechanisms in mushroom-forming fungi.</title>
        <authorList>
            <person name="Floudas D."/>
            <person name="Bentzer J."/>
            <person name="Ahren D."/>
            <person name="Johansson T."/>
            <person name="Persson P."/>
            <person name="Tunlid A."/>
        </authorList>
    </citation>
    <scope>NUCLEOTIDE SEQUENCE [LARGE SCALE GENOMIC DNA]</scope>
    <source>
        <strain evidence="2 3">CBS 291.85</strain>
    </source>
</reference>
<sequence>MNKLHHMGFSAWVSVNGQPLPIFLTAMEDNQISCWIPSTPGQNFKVHWKDNGSNIETMGFIVLDGNVVPGKFLLGSGEAVREGARVSQTTQRPFMFQTVQEEHRHGSSTSTNKDVGSILLKIKRIKLGAVRPPNDFRSIPSGPGHNRAGEAYDRYGPESPASRQTEATWDIMPYDDDGSGSVNRAKTYVSFLFRYRTLEFLRGQGIVNNTPKLPPMLPPSARPSSTRRIVSAPVISTTPMPSAPPPPRNTRVGQGMMLLDAPTAPDQLCSSEFSKTSEFMVLTASSLTRAPENTRRVGVRAEALAALGERIINFDDDSSTQGVAGTYRYPSSHSDYPSSYAHYPPSSDTGHPSLHGHGHPPISQGNTVPHGHPPSSNSAHHGHPPNSQGSNGSYGHPSVSGHPTHAHSNRTVYNPTAYGRSASYGSFTAYAPSSGDSHYSNHTTPYYRQ</sequence>
<evidence type="ECO:0000256" key="1">
    <source>
        <dbReference type="SAM" id="MobiDB-lite"/>
    </source>
</evidence>
<accession>A0A8H5LXN5</accession>
<dbReference type="Proteomes" id="UP000559256">
    <property type="component" value="Unassembled WGS sequence"/>
</dbReference>
<feature type="compositionally biased region" description="Polar residues" evidence="1">
    <location>
        <begin position="434"/>
        <end position="449"/>
    </location>
</feature>